<dbReference type="InterPro" id="IPR000847">
    <property type="entry name" value="LysR_HTH_N"/>
</dbReference>
<reference evidence="6 7" key="1">
    <citation type="submission" date="2021-01" db="EMBL/GenBank/DDBJ databases">
        <title>Biogeographic distribution of Paracoccus.</title>
        <authorList>
            <person name="Hollensteiner J."/>
            <person name="Leineberger J."/>
            <person name="Brinkhoff T."/>
            <person name="Daniel R."/>
        </authorList>
    </citation>
    <scope>NUCLEOTIDE SEQUENCE [LARGE SCALE GENOMIC DNA]</scope>
    <source>
        <strain evidence="6 7">LMG25392</strain>
    </source>
</reference>
<accession>A0ABY7SZ38</accession>
<keyword evidence="7" id="KW-1185">Reference proteome</keyword>
<evidence type="ECO:0000256" key="2">
    <source>
        <dbReference type="ARBA" id="ARBA00023015"/>
    </source>
</evidence>
<keyword evidence="4" id="KW-0804">Transcription</keyword>
<proteinExistence type="inferred from homology"/>
<evidence type="ECO:0000259" key="5">
    <source>
        <dbReference type="PROSITE" id="PS50931"/>
    </source>
</evidence>
<dbReference type="EMBL" id="CP067134">
    <property type="protein sequence ID" value="WCR12070.1"/>
    <property type="molecule type" value="Genomic_DNA"/>
</dbReference>
<comment type="similarity">
    <text evidence="1">Belongs to the LysR transcriptional regulatory family.</text>
</comment>
<dbReference type="PANTHER" id="PTHR30419:SF8">
    <property type="entry name" value="NITROGEN ASSIMILATION TRANSCRIPTIONAL ACTIVATOR-RELATED"/>
    <property type="match status" value="1"/>
</dbReference>
<organism evidence="6 7">
    <name type="scientific">Paracoccus stylophorae</name>
    <dbReference type="NCBI Taxonomy" id="659350"/>
    <lineage>
        <taxon>Bacteria</taxon>
        <taxon>Pseudomonadati</taxon>
        <taxon>Pseudomonadota</taxon>
        <taxon>Alphaproteobacteria</taxon>
        <taxon>Rhodobacterales</taxon>
        <taxon>Paracoccaceae</taxon>
        <taxon>Paracoccus</taxon>
    </lineage>
</organism>
<keyword evidence="2" id="KW-0805">Transcription regulation</keyword>
<dbReference type="RefSeq" id="WP_272860167.1">
    <property type="nucleotide sequence ID" value="NZ_CP067134.1"/>
</dbReference>
<dbReference type="InterPro" id="IPR050950">
    <property type="entry name" value="HTH-type_LysR_regulators"/>
</dbReference>
<dbReference type="Gene3D" id="1.10.10.10">
    <property type="entry name" value="Winged helix-like DNA-binding domain superfamily/Winged helix DNA-binding domain"/>
    <property type="match status" value="1"/>
</dbReference>
<gene>
    <name evidence="6" type="ORF">JHW45_06930</name>
</gene>
<name>A0ABY7SZ38_9RHOB</name>
<evidence type="ECO:0000256" key="4">
    <source>
        <dbReference type="ARBA" id="ARBA00023163"/>
    </source>
</evidence>
<dbReference type="Gene3D" id="3.40.190.290">
    <property type="match status" value="1"/>
</dbReference>
<dbReference type="PANTHER" id="PTHR30419">
    <property type="entry name" value="HTH-TYPE TRANSCRIPTIONAL REGULATOR YBHD"/>
    <property type="match status" value="1"/>
</dbReference>
<dbReference type="Pfam" id="PF00126">
    <property type="entry name" value="HTH_1"/>
    <property type="match status" value="1"/>
</dbReference>
<dbReference type="InterPro" id="IPR036388">
    <property type="entry name" value="WH-like_DNA-bd_sf"/>
</dbReference>
<dbReference type="Pfam" id="PF03466">
    <property type="entry name" value="LysR_substrate"/>
    <property type="match status" value="1"/>
</dbReference>
<feature type="domain" description="HTH lysR-type" evidence="5">
    <location>
        <begin position="16"/>
        <end position="73"/>
    </location>
</feature>
<evidence type="ECO:0000256" key="3">
    <source>
        <dbReference type="ARBA" id="ARBA00023125"/>
    </source>
</evidence>
<dbReference type="PROSITE" id="PS50931">
    <property type="entry name" value="HTH_LYSR"/>
    <property type="match status" value="1"/>
</dbReference>
<dbReference type="SUPFAM" id="SSF53850">
    <property type="entry name" value="Periplasmic binding protein-like II"/>
    <property type="match status" value="1"/>
</dbReference>
<dbReference type="InterPro" id="IPR005119">
    <property type="entry name" value="LysR_subst-bd"/>
</dbReference>
<dbReference type="InterPro" id="IPR036390">
    <property type="entry name" value="WH_DNA-bd_sf"/>
</dbReference>
<dbReference type="SUPFAM" id="SSF46785">
    <property type="entry name" value="Winged helix' DNA-binding domain"/>
    <property type="match status" value="1"/>
</dbReference>
<dbReference type="Proteomes" id="UP001218412">
    <property type="component" value="Chromosome"/>
</dbReference>
<evidence type="ECO:0000313" key="7">
    <source>
        <dbReference type="Proteomes" id="UP001218412"/>
    </source>
</evidence>
<protein>
    <submittedName>
        <fullName evidence="6">LysR family transcriptional regulator</fullName>
    </submittedName>
</protein>
<evidence type="ECO:0000256" key="1">
    <source>
        <dbReference type="ARBA" id="ARBA00009437"/>
    </source>
</evidence>
<sequence>MASPQSRIVERALTRLKLRQLRLLVAVGRHGNIRNAAQELGISQPAATKMIQDLELDFEVELLRRTNRGVIPTVSGEALIRHGKLIFAQVSNAAQELDDLNEGSSGRVVIGTLLAASPSLLPVAVARLLAERPNVAIKIVEGTNEILMPALISGEIDMVVGRLPVYRHRSTVVQEKFFDERVVMVAGPDHALAGKPVVTPDEINEFGWILPPNETTLRRQVDQFFIRQGKSAPKLTIESVSFLTNRALLRRNEVLGLMPADVAALDVAAGLLAQINWTVPFGAGPVGVSHRGEDSLSPAGMAFLDLLRSTAQQRE</sequence>
<keyword evidence="3" id="KW-0238">DNA-binding</keyword>
<evidence type="ECO:0000313" key="6">
    <source>
        <dbReference type="EMBL" id="WCR12070.1"/>
    </source>
</evidence>